<dbReference type="InterPro" id="IPR036282">
    <property type="entry name" value="Glutathione-S-Trfase_C_sf"/>
</dbReference>
<dbReference type="Proteomes" id="UP000664288">
    <property type="component" value="Unassembled WGS sequence"/>
</dbReference>
<protein>
    <submittedName>
        <fullName evidence="3">Glutathione S-transferase family protein</fullName>
    </submittedName>
</protein>
<dbReference type="SFLD" id="SFLDS00019">
    <property type="entry name" value="Glutathione_Transferase_(cytos"/>
    <property type="match status" value="1"/>
</dbReference>
<organism evidence="3 4">
    <name type="scientific">Jiella sonneratiae</name>
    <dbReference type="NCBI Taxonomy" id="2816856"/>
    <lineage>
        <taxon>Bacteria</taxon>
        <taxon>Pseudomonadati</taxon>
        <taxon>Pseudomonadota</taxon>
        <taxon>Alphaproteobacteria</taxon>
        <taxon>Hyphomicrobiales</taxon>
        <taxon>Aurantimonadaceae</taxon>
        <taxon>Jiella</taxon>
    </lineage>
</organism>
<proteinExistence type="predicted"/>
<reference evidence="3 4" key="1">
    <citation type="submission" date="2021-03" db="EMBL/GenBank/DDBJ databases">
        <title>Whole genome sequence of Jiella sp. MQZ13P-4.</title>
        <authorList>
            <person name="Tuo L."/>
        </authorList>
    </citation>
    <scope>NUCLEOTIDE SEQUENCE [LARGE SCALE GENOMIC DNA]</scope>
    <source>
        <strain evidence="3 4">MQZ13P-4</strain>
    </source>
</reference>
<dbReference type="SUPFAM" id="SSF47616">
    <property type="entry name" value="GST C-terminal domain-like"/>
    <property type="match status" value="1"/>
</dbReference>
<dbReference type="PANTHER" id="PTHR44051">
    <property type="entry name" value="GLUTATHIONE S-TRANSFERASE-RELATED"/>
    <property type="match status" value="1"/>
</dbReference>
<dbReference type="SFLD" id="SFLDG00358">
    <property type="entry name" value="Main_(cytGST)"/>
    <property type="match status" value="1"/>
</dbReference>
<dbReference type="InterPro" id="IPR004045">
    <property type="entry name" value="Glutathione_S-Trfase_N"/>
</dbReference>
<dbReference type="EMBL" id="JAFMPY010000001">
    <property type="protein sequence ID" value="MBO0902344.1"/>
    <property type="molecule type" value="Genomic_DNA"/>
</dbReference>
<dbReference type="PANTHER" id="PTHR44051:SF2">
    <property type="entry name" value="HYPOTHETICAL GLUTATHIONE S-TRANSFERASE LIKE PROTEIN"/>
    <property type="match status" value="1"/>
</dbReference>
<dbReference type="PROSITE" id="PS50404">
    <property type="entry name" value="GST_NTER"/>
    <property type="match status" value="1"/>
</dbReference>
<dbReference type="PROSITE" id="PS50405">
    <property type="entry name" value="GST_CTER"/>
    <property type="match status" value="1"/>
</dbReference>
<accession>A0ABS3IY56</accession>
<name>A0ABS3IY56_9HYPH</name>
<comment type="caution">
    <text evidence="3">The sequence shown here is derived from an EMBL/GenBank/DDBJ whole genome shotgun (WGS) entry which is preliminary data.</text>
</comment>
<feature type="domain" description="GST C-terminal" evidence="2">
    <location>
        <begin position="84"/>
        <end position="205"/>
    </location>
</feature>
<feature type="domain" description="GST N-terminal" evidence="1">
    <location>
        <begin position="1"/>
        <end position="82"/>
    </location>
</feature>
<evidence type="ECO:0000313" key="3">
    <source>
        <dbReference type="EMBL" id="MBO0902344.1"/>
    </source>
</evidence>
<dbReference type="InterPro" id="IPR036249">
    <property type="entry name" value="Thioredoxin-like_sf"/>
</dbReference>
<dbReference type="SUPFAM" id="SSF52833">
    <property type="entry name" value="Thioredoxin-like"/>
    <property type="match status" value="1"/>
</dbReference>
<dbReference type="CDD" id="cd03056">
    <property type="entry name" value="GST_N_4"/>
    <property type="match status" value="1"/>
</dbReference>
<dbReference type="Gene3D" id="1.20.1050.10">
    <property type="match status" value="1"/>
</dbReference>
<dbReference type="Pfam" id="PF13417">
    <property type="entry name" value="GST_N_3"/>
    <property type="match status" value="1"/>
</dbReference>
<dbReference type="RefSeq" id="WP_207348978.1">
    <property type="nucleotide sequence ID" value="NZ_JAFMPY010000001.1"/>
</dbReference>
<evidence type="ECO:0000313" key="4">
    <source>
        <dbReference type="Proteomes" id="UP000664288"/>
    </source>
</evidence>
<gene>
    <name evidence="3" type="ORF">J1C47_01705</name>
</gene>
<dbReference type="InterPro" id="IPR010987">
    <property type="entry name" value="Glutathione-S-Trfase_C-like"/>
</dbReference>
<dbReference type="InterPro" id="IPR040079">
    <property type="entry name" value="Glutathione_S-Trfase"/>
</dbReference>
<dbReference type="Pfam" id="PF00043">
    <property type="entry name" value="GST_C"/>
    <property type="match status" value="1"/>
</dbReference>
<sequence length="205" mass="22540">MLTIYGMPDSGNCYKPRLVCALLDRPFRHVGVSTNDGGTGRPDFLAKNPNGKVPLLELDDGRLLPESNAIAFFLGEASPLVPTDPFERAEMLSWMFFEQYSHEPYVAVRRSLTIYPRLARLATPERLAETLKGGMKALGVMEGRLGEREWLAGTAASLADVVLYAYTHVAGEGGFDLSAYPAVKAWLGRIEALPGYRPMHWLPAG</sequence>
<evidence type="ECO:0000259" key="2">
    <source>
        <dbReference type="PROSITE" id="PS50405"/>
    </source>
</evidence>
<dbReference type="Gene3D" id="3.40.30.10">
    <property type="entry name" value="Glutaredoxin"/>
    <property type="match status" value="1"/>
</dbReference>
<evidence type="ECO:0000259" key="1">
    <source>
        <dbReference type="PROSITE" id="PS50404"/>
    </source>
</evidence>
<dbReference type="InterPro" id="IPR004046">
    <property type="entry name" value="GST_C"/>
</dbReference>
<keyword evidence="4" id="KW-1185">Reference proteome</keyword>